<evidence type="ECO:0000313" key="4">
    <source>
        <dbReference type="Proteomes" id="UP001438707"/>
    </source>
</evidence>
<dbReference type="InterPro" id="IPR050870">
    <property type="entry name" value="FAST_kinase"/>
</dbReference>
<organism evidence="3 4">
    <name type="scientific">Apatococcus lobatus</name>
    <dbReference type="NCBI Taxonomy" id="904363"/>
    <lineage>
        <taxon>Eukaryota</taxon>
        <taxon>Viridiplantae</taxon>
        <taxon>Chlorophyta</taxon>
        <taxon>core chlorophytes</taxon>
        <taxon>Trebouxiophyceae</taxon>
        <taxon>Chlorellales</taxon>
        <taxon>Chlorellaceae</taxon>
        <taxon>Apatococcus</taxon>
    </lineage>
</organism>
<dbReference type="AlphaFoldDB" id="A0AAW1RB50"/>
<dbReference type="GO" id="GO:0000963">
    <property type="term" value="P:mitochondrial RNA processing"/>
    <property type="evidence" value="ECO:0007669"/>
    <property type="project" value="TreeGrafter"/>
</dbReference>
<dbReference type="Pfam" id="PF08373">
    <property type="entry name" value="RAP"/>
    <property type="match status" value="1"/>
</dbReference>
<dbReference type="PROSITE" id="PS51286">
    <property type="entry name" value="RAP"/>
    <property type="match status" value="1"/>
</dbReference>
<accession>A0AAW1RB50</accession>
<proteinExistence type="predicted"/>
<feature type="region of interest" description="Disordered" evidence="1">
    <location>
        <begin position="45"/>
        <end position="64"/>
    </location>
</feature>
<evidence type="ECO:0000259" key="2">
    <source>
        <dbReference type="PROSITE" id="PS51286"/>
    </source>
</evidence>
<dbReference type="InterPro" id="IPR013584">
    <property type="entry name" value="RAP"/>
</dbReference>
<dbReference type="InterPro" id="IPR058917">
    <property type="entry name" value="RESC6_dom"/>
</dbReference>
<dbReference type="Pfam" id="PF26188">
    <property type="entry name" value="RESC6"/>
    <property type="match status" value="1"/>
</dbReference>
<dbReference type="GO" id="GO:0005759">
    <property type="term" value="C:mitochondrial matrix"/>
    <property type="evidence" value="ECO:0007669"/>
    <property type="project" value="TreeGrafter"/>
</dbReference>
<dbReference type="EMBL" id="JALJOS010000014">
    <property type="protein sequence ID" value="KAK9831300.1"/>
    <property type="molecule type" value="Genomic_DNA"/>
</dbReference>
<keyword evidence="4" id="KW-1185">Reference proteome</keyword>
<dbReference type="PANTHER" id="PTHR21228">
    <property type="entry name" value="FAST LEU-RICH DOMAIN-CONTAINING"/>
    <property type="match status" value="1"/>
</dbReference>
<dbReference type="PANTHER" id="PTHR21228:SF40">
    <property type="entry name" value="LD45607P"/>
    <property type="match status" value="1"/>
</dbReference>
<name>A0AAW1RB50_9CHLO</name>
<dbReference type="GO" id="GO:0035770">
    <property type="term" value="C:ribonucleoprotein granule"/>
    <property type="evidence" value="ECO:0007669"/>
    <property type="project" value="TreeGrafter"/>
</dbReference>
<sequence>MSTAALCRRQIAQQKALDTLLRATRGRGCNQVLQLVEQAARKAATLSPQHLPKTPQAALVQSRSSNGSRLQNKCAAPCASFASSSSILTPTDVLTAPNAAASPASGASFSSSSPTLRRSSSAIANYQAVGLPSFQDLLQSYRKNLGSVTTAVGRLTQGLLKRQSAGEEQSDDSAHDAAVHVLQSNEELIELVGRSDQQQLALTITAIAAGETRPSSEALAAFATQLETLLRSADFDPFANSQILQSFSVLDYQPEPRFLDIVARRALAELQAGTLENASEGCVQLVGALAVHRHNHPEFMQAVGDYISSKGRIAQKPIQLLSEAMWAYAVLGCHHRRMLDAIMQRVLYHIRNCPPTVLSQLVCSLAVLGHKDAITDVFLGAVSDEAVRCIGKFSAEDLCNIVWAAASVGHGSMIEAELMETVLRRMVLLEMHKNLDARSIVNLVWSIAKADHQSPKLEELLDNLASEALQHLDEFTPEQMSRLLWAFCVLRHYAEDLWIAVAHKVQPRLHEFQAHELSDLLLGYASMVHHPGVLMPHMANAIKASMDDMQGHALCCALWAMAVLRTLTPELFEEACSKLANRSLSEFEPQDFERAFHAEMMLEAESDRLRLPRVKLPDWIRTYAARAWQDRIYLERTVSPLQVEVCRTLGELGINFELEKTSDDGCFTVDIVLLVPDRPKLAIKVDTPSKFTSNRPYRPLADAVITWRLLAAQGWNLITVAKHDWRLHRGQQAKADYLQNRMAESQQLIVNKEGSSRIGHIDAKSTMEAKMIETFSA</sequence>
<dbReference type="GO" id="GO:0003723">
    <property type="term" value="F:RNA binding"/>
    <property type="evidence" value="ECO:0007669"/>
    <property type="project" value="TreeGrafter"/>
</dbReference>
<comment type="caution">
    <text evidence="3">The sequence shown here is derived from an EMBL/GenBank/DDBJ whole genome shotgun (WGS) entry which is preliminary data.</text>
</comment>
<gene>
    <name evidence="3" type="ORF">WJX74_011073</name>
</gene>
<evidence type="ECO:0000256" key="1">
    <source>
        <dbReference type="SAM" id="MobiDB-lite"/>
    </source>
</evidence>
<dbReference type="Proteomes" id="UP001438707">
    <property type="component" value="Unassembled WGS sequence"/>
</dbReference>
<feature type="domain" description="RAP" evidence="2">
    <location>
        <begin position="681"/>
        <end position="740"/>
    </location>
</feature>
<dbReference type="GO" id="GO:0044528">
    <property type="term" value="P:regulation of mitochondrial mRNA stability"/>
    <property type="evidence" value="ECO:0007669"/>
    <property type="project" value="InterPro"/>
</dbReference>
<reference evidence="3 4" key="1">
    <citation type="journal article" date="2024" name="Nat. Commun.">
        <title>Phylogenomics reveals the evolutionary origins of lichenization in chlorophyte algae.</title>
        <authorList>
            <person name="Puginier C."/>
            <person name="Libourel C."/>
            <person name="Otte J."/>
            <person name="Skaloud P."/>
            <person name="Haon M."/>
            <person name="Grisel S."/>
            <person name="Petersen M."/>
            <person name="Berrin J.G."/>
            <person name="Delaux P.M."/>
            <person name="Dal Grande F."/>
            <person name="Keller J."/>
        </authorList>
    </citation>
    <scope>NUCLEOTIDE SEQUENCE [LARGE SCALE GENOMIC DNA]</scope>
    <source>
        <strain evidence="3 4">SAG 2145</strain>
    </source>
</reference>
<evidence type="ECO:0000313" key="3">
    <source>
        <dbReference type="EMBL" id="KAK9831300.1"/>
    </source>
</evidence>
<protein>
    <recommendedName>
        <fullName evidence="2">RAP domain-containing protein</fullName>
    </recommendedName>
</protein>